<organism evidence="1 2">
    <name type="scientific">Lactobacillus gasseri</name>
    <dbReference type="NCBI Taxonomy" id="1596"/>
    <lineage>
        <taxon>Bacteria</taxon>
        <taxon>Bacillati</taxon>
        <taxon>Bacillota</taxon>
        <taxon>Bacilli</taxon>
        <taxon>Lactobacillales</taxon>
        <taxon>Lactobacillaceae</taxon>
        <taxon>Lactobacillus</taxon>
    </lineage>
</organism>
<dbReference type="Proteomes" id="UP000316012">
    <property type="component" value="Unassembled WGS sequence"/>
</dbReference>
<evidence type="ECO:0000313" key="2">
    <source>
        <dbReference type="Proteomes" id="UP000316012"/>
    </source>
</evidence>
<sequence>MKIIYKQEEQWQLGDVVKSISGDIGVIIQDAICNYRMINITTNYLFVDKYDKPQDLQKDFQTRWHKVNAKLVIE</sequence>
<name>A0ABY3BD28_LACGS</name>
<proteinExistence type="predicted"/>
<dbReference type="RefSeq" id="WP_060791025.1">
    <property type="nucleotide sequence ID" value="NZ_JASOGL010000005.1"/>
</dbReference>
<protein>
    <recommendedName>
        <fullName evidence="3">DUF2187 domain-containing protein</fullName>
    </recommendedName>
</protein>
<evidence type="ECO:0008006" key="3">
    <source>
        <dbReference type="Google" id="ProtNLM"/>
    </source>
</evidence>
<accession>A0ABY3BD28</accession>
<gene>
    <name evidence="1" type="ORF">FIPPAONL_01239</name>
</gene>
<evidence type="ECO:0000313" key="1">
    <source>
        <dbReference type="EMBL" id="TQW15028.1"/>
    </source>
</evidence>
<dbReference type="EMBL" id="SRMD01000086">
    <property type="protein sequence ID" value="TQW15028.1"/>
    <property type="molecule type" value="Genomic_DNA"/>
</dbReference>
<keyword evidence="2" id="KW-1185">Reference proteome</keyword>
<comment type="caution">
    <text evidence="1">The sequence shown here is derived from an EMBL/GenBank/DDBJ whole genome shotgun (WGS) entry which is preliminary data.</text>
</comment>
<reference evidence="1 2" key="1">
    <citation type="submission" date="2019-04" db="EMBL/GenBank/DDBJ databases">
        <title>Lactobacillus gasseri 7171 assembly.</title>
        <authorList>
            <person name="Joris B.R."/>
            <person name="Giguere D."/>
        </authorList>
    </citation>
    <scope>NUCLEOTIDE SEQUENCE [LARGE SCALE GENOMIC DNA]</scope>
    <source>
        <strain evidence="1 2">7171</strain>
    </source>
</reference>